<dbReference type="Proteomes" id="UP000265100">
    <property type="component" value="Chromosome 7"/>
</dbReference>
<evidence type="ECO:0000313" key="6">
    <source>
        <dbReference type="Proteomes" id="UP000265100"/>
    </source>
</evidence>
<evidence type="ECO:0000256" key="2">
    <source>
        <dbReference type="PROSITE-ProRule" id="PRU00191"/>
    </source>
</evidence>
<evidence type="ECO:0000256" key="3">
    <source>
        <dbReference type="SAM" id="MobiDB-lite"/>
    </source>
</evidence>
<dbReference type="PANTHER" id="PTHR14388:SF6">
    <property type="entry name" value="SH2 DOMAIN-CONTAINING PROTEIN 7"/>
    <property type="match status" value="1"/>
</dbReference>
<reference evidence="5" key="2">
    <citation type="submission" date="2025-08" db="UniProtKB">
        <authorList>
            <consortium name="Ensembl"/>
        </authorList>
    </citation>
    <scope>IDENTIFICATION</scope>
</reference>
<feature type="region of interest" description="Disordered" evidence="3">
    <location>
        <begin position="448"/>
        <end position="485"/>
    </location>
</feature>
<reference evidence="5" key="1">
    <citation type="submission" date="2018-05" db="EMBL/GenBank/DDBJ databases">
        <authorList>
            <person name="Datahose"/>
        </authorList>
    </citation>
    <scope>NUCLEOTIDE SEQUENCE</scope>
</reference>
<dbReference type="SMART" id="SM00252">
    <property type="entry name" value="SH2"/>
    <property type="match status" value="1"/>
</dbReference>
<dbReference type="Bgee" id="ENSACLG00000017947">
    <property type="expression patterns" value="Expressed in anal fin and 2 other cell types or tissues"/>
</dbReference>
<dbReference type="AlphaFoldDB" id="A0A3P8QBN6"/>
<dbReference type="PANTHER" id="PTHR14388">
    <property type="entry name" value="T CELL-SPECIFIC ADAPTER PROTEIN TSAD"/>
    <property type="match status" value="1"/>
</dbReference>
<dbReference type="Gene3D" id="3.30.505.10">
    <property type="entry name" value="SH2 domain"/>
    <property type="match status" value="1"/>
</dbReference>
<evidence type="ECO:0000259" key="4">
    <source>
        <dbReference type="PROSITE" id="PS50001"/>
    </source>
</evidence>
<feature type="region of interest" description="Disordered" evidence="3">
    <location>
        <begin position="290"/>
        <end position="400"/>
    </location>
</feature>
<feature type="compositionally biased region" description="Basic and acidic residues" evidence="3">
    <location>
        <begin position="295"/>
        <end position="305"/>
    </location>
</feature>
<dbReference type="PROSITE" id="PS50001">
    <property type="entry name" value="SH2"/>
    <property type="match status" value="1"/>
</dbReference>
<feature type="compositionally biased region" description="Low complexity" evidence="3">
    <location>
        <begin position="344"/>
        <end position="354"/>
    </location>
</feature>
<dbReference type="RefSeq" id="XP_026031661.1">
    <property type="nucleotide sequence ID" value="XM_026175876.1"/>
</dbReference>
<accession>A0A3P8QBN6</accession>
<feature type="domain" description="SH2" evidence="4">
    <location>
        <begin position="114"/>
        <end position="205"/>
    </location>
</feature>
<proteinExistence type="predicted"/>
<name>A0A3P8QBN6_ASTCA</name>
<feature type="compositionally biased region" description="Polar residues" evidence="3">
    <location>
        <begin position="308"/>
        <end position="318"/>
    </location>
</feature>
<dbReference type="GeneTree" id="ENSGT00940000160977"/>
<dbReference type="Ensembl" id="ENSACLT00000027003.2">
    <property type="protein sequence ID" value="ENSACLP00000026384.1"/>
    <property type="gene ID" value="ENSACLG00000017947.2"/>
</dbReference>
<dbReference type="GO" id="GO:0005737">
    <property type="term" value="C:cytoplasm"/>
    <property type="evidence" value="ECO:0007669"/>
    <property type="project" value="TreeGrafter"/>
</dbReference>
<dbReference type="OMA" id="KSPCIRT"/>
<sequence>MFAEMTPGSNHTVTISRKGIERNCCLLYRQQYPRIEKVCRVSQSRPKDQKQTKSPCIRTYLKFCFKDRTRMEQRDTTGDPNADGTEVRLRELTSKWFIETQVPLMVSNGLLPAWFLGFITRRDAEEILKERELGCFLIRLSEKAIGYILSYRGRDRCRHFVINQNEMGQFVVYGDTEVHDTVPSLVDYYKTSPIEPYGEYLTNSCFEALDEDLYDVIQISPKEKPVAAVSAVKNRQRKQINSSLDEQPKRPPKGNRAHEEGPPLPRRSRHLDSATINEHEGVLYAQLRKQSPRVTPRDQHMHQDSLPRPNSSSTSKDQINGRCSPPSHPESVYSELSILDSKSRSLPLLDSSSDGEQSYRLNAPPDTPPRLSPRPVRQGNGSSSQSERTDLGSRPSSSHSLDYLSDNAVYHLAGRPGSPHTTSFDTRLSIPEERTDSVYAEVPGEAPADFTYEPIRGHKEPINPKASSNTYEPLEDMRRKQTNSSWGFKNDKWKWLFPENKKKW</sequence>
<organism evidence="5 6">
    <name type="scientific">Astatotilapia calliptera</name>
    <name type="common">Eastern happy</name>
    <name type="synonym">Chromis callipterus</name>
    <dbReference type="NCBI Taxonomy" id="8154"/>
    <lineage>
        <taxon>Eukaryota</taxon>
        <taxon>Metazoa</taxon>
        <taxon>Chordata</taxon>
        <taxon>Craniata</taxon>
        <taxon>Vertebrata</taxon>
        <taxon>Euteleostomi</taxon>
        <taxon>Actinopterygii</taxon>
        <taxon>Neopterygii</taxon>
        <taxon>Teleostei</taxon>
        <taxon>Neoteleostei</taxon>
        <taxon>Acanthomorphata</taxon>
        <taxon>Ovalentaria</taxon>
        <taxon>Cichlomorphae</taxon>
        <taxon>Cichliformes</taxon>
        <taxon>Cichlidae</taxon>
        <taxon>African cichlids</taxon>
        <taxon>Pseudocrenilabrinae</taxon>
        <taxon>Haplochromini</taxon>
        <taxon>Astatotilapia</taxon>
    </lineage>
</organism>
<dbReference type="OrthoDB" id="6108017at2759"/>
<dbReference type="SUPFAM" id="SSF55550">
    <property type="entry name" value="SH2 domain"/>
    <property type="match status" value="1"/>
</dbReference>
<dbReference type="InterPro" id="IPR036860">
    <property type="entry name" value="SH2_dom_sf"/>
</dbReference>
<evidence type="ECO:0000313" key="5">
    <source>
        <dbReference type="Ensembl" id="ENSACLP00000026384.1"/>
    </source>
</evidence>
<protein>
    <recommendedName>
        <fullName evidence="4">SH2 domain-containing protein</fullName>
    </recommendedName>
</protein>
<keyword evidence="1 2" id="KW-0727">SH2 domain</keyword>
<keyword evidence="6" id="KW-1185">Reference proteome</keyword>
<reference evidence="5" key="3">
    <citation type="submission" date="2025-09" db="UniProtKB">
        <authorList>
            <consortium name="Ensembl"/>
        </authorList>
    </citation>
    <scope>IDENTIFICATION</scope>
</reference>
<dbReference type="Pfam" id="PF00017">
    <property type="entry name" value="SH2"/>
    <property type="match status" value="1"/>
</dbReference>
<feature type="region of interest" description="Disordered" evidence="3">
    <location>
        <begin position="228"/>
        <end position="270"/>
    </location>
</feature>
<dbReference type="InterPro" id="IPR000980">
    <property type="entry name" value="SH2"/>
</dbReference>
<dbReference type="GeneID" id="113026759"/>
<evidence type="ECO:0000256" key="1">
    <source>
        <dbReference type="ARBA" id="ARBA00022999"/>
    </source>
</evidence>